<dbReference type="AlphaFoldDB" id="A0A9Q0F344"/>
<comment type="caution">
    <text evidence="2">The sequence shown here is derived from an EMBL/GenBank/DDBJ whole genome shotgun (WGS) entry which is preliminary data.</text>
</comment>
<reference evidence="2" key="1">
    <citation type="submission" date="2022-02" db="EMBL/GenBank/DDBJ databases">
        <authorList>
            <person name="Henning P.M."/>
            <person name="McCubbin A.G."/>
            <person name="Shore J.S."/>
        </authorList>
    </citation>
    <scope>NUCLEOTIDE SEQUENCE</scope>
    <source>
        <strain evidence="2">F60SS</strain>
        <tissue evidence="2">Leaves</tissue>
    </source>
</reference>
<evidence type="ECO:0000256" key="1">
    <source>
        <dbReference type="SAM" id="MobiDB-lite"/>
    </source>
</evidence>
<organism evidence="2 3">
    <name type="scientific">Turnera subulata</name>
    <dbReference type="NCBI Taxonomy" id="218843"/>
    <lineage>
        <taxon>Eukaryota</taxon>
        <taxon>Viridiplantae</taxon>
        <taxon>Streptophyta</taxon>
        <taxon>Embryophyta</taxon>
        <taxon>Tracheophyta</taxon>
        <taxon>Spermatophyta</taxon>
        <taxon>Magnoliopsida</taxon>
        <taxon>eudicotyledons</taxon>
        <taxon>Gunneridae</taxon>
        <taxon>Pentapetalae</taxon>
        <taxon>rosids</taxon>
        <taxon>fabids</taxon>
        <taxon>Malpighiales</taxon>
        <taxon>Passifloraceae</taxon>
        <taxon>Turnera</taxon>
    </lineage>
</organism>
<feature type="region of interest" description="Disordered" evidence="1">
    <location>
        <begin position="1"/>
        <end position="40"/>
    </location>
</feature>
<evidence type="ECO:0000313" key="2">
    <source>
        <dbReference type="EMBL" id="KAJ4822741.1"/>
    </source>
</evidence>
<keyword evidence="3" id="KW-1185">Reference proteome</keyword>
<reference evidence="2" key="2">
    <citation type="journal article" date="2023" name="Plants (Basel)">
        <title>Annotation of the Turnera subulata (Passifloraceae) Draft Genome Reveals the S-Locus Evolved after the Divergence of Turneroideae from Passifloroideae in a Stepwise Manner.</title>
        <authorList>
            <person name="Henning P.M."/>
            <person name="Roalson E.H."/>
            <person name="Mir W."/>
            <person name="McCubbin A.G."/>
            <person name="Shore J.S."/>
        </authorList>
    </citation>
    <scope>NUCLEOTIDE SEQUENCE</scope>
    <source>
        <strain evidence="2">F60SS</strain>
    </source>
</reference>
<sequence length="201" mass="22298">MASGSVVSHPPPESPTTAAKRPKVEVVDPPPILDEEEGPDAYTIFEGKYNAGEGIDEEDDGKPDEVTEGYGFDTINCYENAQHKADMFTYMRQLARSQGFDVDFVPDWPIIGGILPLDLINSRLTYATVLDCVGYALHLNNTDQTKPKLKLVRVKKANVGACAGRMLEMDRKETVKLEHIEGWSFQNADTGFQYAAWLTLV</sequence>
<dbReference type="Proteomes" id="UP001141552">
    <property type="component" value="Unassembled WGS sequence"/>
</dbReference>
<name>A0A9Q0F344_9ROSI</name>
<gene>
    <name evidence="2" type="ORF">Tsubulata_004124</name>
</gene>
<protein>
    <submittedName>
        <fullName evidence="2">Uncharacterized protein</fullName>
    </submittedName>
</protein>
<dbReference type="OrthoDB" id="1625419at2759"/>
<dbReference type="EMBL" id="JAKUCV010007582">
    <property type="protein sequence ID" value="KAJ4822741.1"/>
    <property type="molecule type" value="Genomic_DNA"/>
</dbReference>
<evidence type="ECO:0000313" key="3">
    <source>
        <dbReference type="Proteomes" id="UP001141552"/>
    </source>
</evidence>
<accession>A0A9Q0F344</accession>
<proteinExistence type="predicted"/>